<dbReference type="RefSeq" id="WP_008827388.1">
    <property type="nucleotide sequence ID" value="NZ_AFNU02000006.1"/>
</dbReference>
<keyword evidence="5" id="KW-1185">Reference proteome</keyword>
<gene>
    <name evidence="4" type="ORF">HLPCO_001919</name>
</gene>
<dbReference type="STRING" id="1033810.HLPCO_001919"/>
<dbReference type="Gene3D" id="3.40.190.10">
    <property type="entry name" value="Periplasmic binding protein-like II"/>
    <property type="match status" value="2"/>
</dbReference>
<dbReference type="SMART" id="SM00062">
    <property type="entry name" value="PBPb"/>
    <property type="match status" value="1"/>
</dbReference>
<dbReference type="SUPFAM" id="SSF53850">
    <property type="entry name" value="Periplasmic binding protein-like II"/>
    <property type="match status" value="1"/>
</dbReference>
<dbReference type="PANTHER" id="PTHR35936:SF19">
    <property type="entry name" value="AMINO-ACID-BINDING PROTEIN YXEM-RELATED"/>
    <property type="match status" value="1"/>
</dbReference>
<comment type="caution">
    <text evidence="4">The sequence shown here is derived from an EMBL/GenBank/DDBJ whole genome shotgun (WGS) entry which is preliminary data.</text>
</comment>
<proteinExistence type="predicted"/>
<keyword evidence="1 2" id="KW-0732">Signal</keyword>
<dbReference type="AlphaFoldDB" id="U2FGM4"/>
<sequence>MRKVLIALILGVVTLTVAACGSQDEQGPIDDGVLTVGMECAYAPYNWTTVEKESDTAVKIDGQNQYCDGYDVKIAQLIADELGVELSVKALDWSGIIPALTSNEIDVIIAGMSPTEDRKQTIAFSDPYFRSEEVQVVVVDSDSAFTNATSITDFAGAAISAQKDTLQERLIEQMTGVLTQDPKKDYPTLVGAVDAGEIDGFIAELPVAQQQASTNSFLTIIQFESGNGFTLADADVASSVGLRKEDTELRDEINRILAGISDETRNEWMNSFVNLSSN</sequence>
<evidence type="ECO:0000256" key="1">
    <source>
        <dbReference type="ARBA" id="ARBA00022729"/>
    </source>
</evidence>
<reference evidence="4 5" key="1">
    <citation type="journal article" date="2011" name="J. Bacteriol.">
        <title>Genome sequence of Haloplasma contractile, an unusual contractile bacterium from a deep-sea anoxic brine lake.</title>
        <authorList>
            <person name="Antunes A."/>
            <person name="Alam I."/>
            <person name="El Dorry H."/>
            <person name="Siam R."/>
            <person name="Robertson A."/>
            <person name="Bajic V.B."/>
            <person name="Stingl U."/>
        </authorList>
    </citation>
    <scope>NUCLEOTIDE SEQUENCE [LARGE SCALE GENOMIC DNA]</scope>
    <source>
        <strain evidence="4 5">SSD-17B</strain>
    </source>
</reference>
<dbReference type="eggNOG" id="COG0834">
    <property type="taxonomic scope" value="Bacteria"/>
</dbReference>
<organism evidence="4 5">
    <name type="scientific">Haloplasma contractile SSD-17B</name>
    <dbReference type="NCBI Taxonomy" id="1033810"/>
    <lineage>
        <taxon>Bacteria</taxon>
        <taxon>Bacillati</taxon>
        <taxon>Mycoplasmatota</taxon>
        <taxon>Mollicutes</taxon>
        <taxon>Haloplasmatales</taxon>
        <taxon>Haloplasmataceae</taxon>
        <taxon>Haloplasma</taxon>
    </lineage>
</organism>
<evidence type="ECO:0000259" key="3">
    <source>
        <dbReference type="SMART" id="SM00062"/>
    </source>
</evidence>
<evidence type="ECO:0000256" key="2">
    <source>
        <dbReference type="SAM" id="SignalP"/>
    </source>
</evidence>
<evidence type="ECO:0000313" key="4">
    <source>
        <dbReference type="EMBL" id="ERJ12005.1"/>
    </source>
</evidence>
<dbReference type="InterPro" id="IPR001638">
    <property type="entry name" value="Solute-binding_3/MltF_N"/>
</dbReference>
<evidence type="ECO:0000313" key="5">
    <source>
        <dbReference type="Proteomes" id="UP000005707"/>
    </source>
</evidence>
<protein>
    <submittedName>
        <fullName evidence="4">Amino acid ABC transporter amino acid-binding-permease protein</fullName>
    </submittedName>
</protein>
<dbReference type="InParanoid" id="U2FGM4"/>
<reference evidence="4 5" key="2">
    <citation type="journal article" date="2013" name="PLoS ONE">
        <title>INDIGO - INtegrated Data Warehouse of MIcrobial GenOmes with Examples from the Red Sea Extremophiles.</title>
        <authorList>
            <person name="Alam I."/>
            <person name="Antunes A."/>
            <person name="Kamau A.A."/>
            <person name="Ba Alawi W."/>
            <person name="Kalkatawi M."/>
            <person name="Stingl U."/>
            <person name="Bajic V.B."/>
        </authorList>
    </citation>
    <scope>NUCLEOTIDE SEQUENCE [LARGE SCALE GENOMIC DNA]</scope>
    <source>
        <strain evidence="4 5">SSD-17B</strain>
    </source>
</reference>
<feature type="chain" id="PRO_5004625979" evidence="2">
    <location>
        <begin position="19"/>
        <end position="278"/>
    </location>
</feature>
<dbReference type="PROSITE" id="PS51257">
    <property type="entry name" value="PROKAR_LIPOPROTEIN"/>
    <property type="match status" value="1"/>
</dbReference>
<dbReference type="PANTHER" id="PTHR35936">
    <property type="entry name" value="MEMBRANE-BOUND LYTIC MUREIN TRANSGLYCOSYLASE F"/>
    <property type="match status" value="1"/>
</dbReference>
<feature type="domain" description="Solute-binding protein family 3/N-terminal" evidence="3">
    <location>
        <begin position="33"/>
        <end position="272"/>
    </location>
</feature>
<dbReference type="EMBL" id="AFNU02000006">
    <property type="protein sequence ID" value="ERJ12005.1"/>
    <property type="molecule type" value="Genomic_DNA"/>
</dbReference>
<name>U2FGM4_9MOLU</name>
<feature type="signal peptide" evidence="2">
    <location>
        <begin position="1"/>
        <end position="18"/>
    </location>
</feature>
<dbReference type="Proteomes" id="UP000005707">
    <property type="component" value="Unassembled WGS sequence"/>
</dbReference>
<dbReference type="OrthoDB" id="9774451at2"/>
<dbReference type="Pfam" id="PF00497">
    <property type="entry name" value="SBP_bac_3"/>
    <property type="match status" value="1"/>
</dbReference>
<accession>U2FGM4</accession>